<organism evidence="2 3">
    <name type="scientific">Stylosanthes scabra</name>
    <dbReference type="NCBI Taxonomy" id="79078"/>
    <lineage>
        <taxon>Eukaryota</taxon>
        <taxon>Viridiplantae</taxon>
        <taxon>Streptophyta</taxon>
        <taxon>Embryophyta</taxon>
        <taxon>Tracheophyta</taxon>
        <taxon>Spermatophyta</taxon>
        <taxon>Magnoliopsida</taxon>
        <taxon>eudicotyledons</taxon>
        <taxon>Gunneridae</taxon>
        <taxon>Pentapetalae</taxon>
        <taxon>rosids</taxon>
        <taxon>fabids</taxon>
        <taxon>Fabales</taxon>
        <taxon>Fabaceae</taxon>
        <taxon>Papilionoideae</taxon>
        <taxon>50 kb inversion clade</taxon>
        <taxon>dalbergioids sensu lato</taxon>
        <taxon>Dalbergieae</taxon>
        <taxon>Pterocarpus clade</taxon>
        <taxon>Stylosanthes</taxon>
    </lineage>
</organism>
<evidence type="ECO:0000313" key="3">
    <source>
        <dbReference type="Proteomes" id="UP001341840"/>
    </source>
</evidence>
<name>A0ABU6ZK30_9FABA</name>
<keyword evidence="3" id="KW-1185">Reference proteome</keyword>
<evidence type="ECO:0000256" key="1">
    <source>
        <dbReference type="SAM" id="MobiDB-lite"/>
    </source>
</evidence>
<feature type="compositionally biased region" description="Basic and acidic residues" evidence="1">
    <location>
        <begin position="169"/>
        <end position="179"/>
    </location>
</feature>
<reference evidence="2 3" key="1">
    <citation type="journal article" date="2023" name="Plants (Basel)">
        <title>Bridging the Gap: Combining Genomics and Transcriptomics Approaches to Understand Stylosanthes scabra, an Orphan Legume from the Brazilian Caatinga.</title>
        <authorList>
            <person name="Ferreira-Neto J.R.C."/>
            <person name="da Silva M.D."/>
            <person name="Binneck E."/>
            <person name="de Melo N.F."/>
            <person name="da Silva R.H."/>
            <person name="de Melo A.L.T.M."/>
            <person name="Pandolfi V."/>
            <person name="Bustamante F.O."/>
            <person name="Brasileiro-Vidal A.C."/>
            <person name="Benko-Iseppon A.M."/>
        </authorList>
    </citation>
    <scope>NUCLEOTIDE SEQUENCE [LARGE SCALE GENOMIC DNA]</scope>
    <source>
        <tissue evidence="2">Leaves</tissue>
    </source>
</reference>
<dbReference type="Proteomes" id="UP001341840">
    <property type="component" value="Unassembled WGS sequence"/>
</dbReference>
<sequence length="179" mass="20307">MICLKVAEQKLICDQPVTDTYTVSFDLVNEVPKCYISSRWSKNIKRKHTYIKSSHDVNRSDESMNILRGLHFHFYNVSQEFVSDIEEASILHSSLDDALIKLYDYRASKLQSSVPSRQSSNASKNQCAINVDLVLAPPQVSTTGRPSNKRLGAELDKSIRNATRRRKKDSTSDTMDHGK</sequence>
<comment type="caution">
    <text evidence="2">The sequence shown here is derived from an EMBL/GenBank/DDBJ whole genome shotgun (WGS) entry which is preliminary data.</text>
</comment>
<dbReference type="EMBL" id="JASCZI010272459">
    <property type="protein sequence ID" value="MED6222319.1"/>
    <property type="molecule type" value="Genomic_DNA"/>
</dbReference>
<accession>A0ABU6ZK30</accession>
<feature type="region of interest" description="Disordered" evidence="1">
    <location>
        <begin position="138"/>
        <end position="179"/>
    </location>
</feature>
<gene>
    <name evidence="2" type="ORF">PIB30_063213</name>
</gene>
<protein>
    <submittedName>
        <fullName evidence="2">Uncharacterized protein</fullName>
    </submittedName>
</protein>
<evidence type="ECO:0000313" key="2">
    <source>
        <dbReference type="EMBL" id="MED6222319.1"/>
    </source>
</evidence>
<proteinExistence type="predicted"/>